<dbReference type="eggNOG" id="COG0615">
    <property type="taxonomic scope" value="Bacteria"/>
</dbReference>
<name>V5C6M9_9GAMM</name>
<dbReference type="InterPro" id="IPR039556">
    <property type="entry name" value="ICL/PEPM"/>
</dbReference>
<keyword evidence="2" id="KW-0548">Nucleotidyltransferase</keyword>
<gene>
    <name evidence="7" type="primary">pphA</name>
    <name evidence="7" type="ORF">MGMO_5c00210</name>
</gene>
<dbReference type="GO" id="GO:0016779">
    <property type="term" value="F:nucleotidyltransferase activity"/>
    <property type="evidence" value="ECO:0007669"/>
    <property type="project" value="UniProtKB-KW"/>
</dbReference>
<protein>
    <recommendedName>
        <fullName evidence="5">phosphoenolpyruvate mutase</fullName>
        <ecNumber evidence="5">5.4.2.9</ecNumber>
    </recommendedName>
</protein>
<keyword evidence="8" id="KW-1185">Reference proteome</keyword>
<evidence type="ECO:0000259" key="6">
    <source>
        <dbReference type="Pfam" id="PF01467"/>
    </source>
</evidence>
<keyword evidence="1" id="KW-0808">Transferase</keyword>
<accession>V5C6M9</accession>
<dbReference type="GO" id="GO:0046872">
    <property type="term" value="F:metal ion binding"/>
    <property type="evidence" value="ECO:0007669"/>
    <property type="project" value="UniProtKB-KW"/>
</dbReference>
<dbReference type="Pfam" id="PF13714">
    <property type="entry name" value="PEP_mutase"/>
    <property type="match status" value="1"/>
</dbReference>
<dbReference type="GO" id="GO:0016787">
    <property type="term" value="F:hydrolase activity"/>
    <property type="evidence" value="ECO:0007669"/>
    <property type="project" value="UniProtKB-KW"/>
</dbReference>
<feature type="domain" description="Cytidyltransferase-like" evidence="6">
    <location>
        <begin position="9"/>
        <end position="128"/>
    </location>
</feature>
<dbReference type="STRING" id="1116472.MGMO_5c00210"/>
<keyword evidence="7" id="KW-0378">Hydrolase</keyword>
<dbReference type="AlphaFoldDB" id="V5C6M9"/>
<dbReference type="CDD" id="cd00377">
    <property type="entry name" value="ICL_PEPM"/>
    <property type="match status" value="1"/>
</dbReference>
<dbReference type="InterPro" id="IPR012698">
    <property type="entry name" value="PEnolPyrv_PMutase_core"/>
</dbReference>
<dbReference type="GO" id="GO:0050188">
    <property type="term" value="F:phosphoenolpyruvate mutase activity"/>
    <property type="evidence" value="ECO:0007669"/>
    <property type="project" value="UniProtKB-EC"/>
</dbReference>
<dbReference type="PANTHER" id="PTHR43793">
    <property type="entry name" value="FAD SYNTHASE"/>
    <property type="match status" value="1"/>
</dbReference>
<dbReference type="Proteomes" id="UP000017842">
    <property type="component" value="Unassembled WGS sequence"/>
</dbReference>
<proteinExistence type="predicted"/>
<evidence type="ECO:0000256" key="3">
    <source>
        <dbReference type="ARBA" id="ARBA00022723"/>
    </source>
</evidence>
<keyword evidence="4" id="KW-0413">Isomerase</keyword>
<dbReference type="NCBIfam" id="TIGR00125">
    <property type="entry name" value="cyt_tran_rel"/>
    <property type="match status" value="1"/>
</dbReference>
<evidence type="ECO:0000256" key="1">
    <source>
        <dbReference type="ARBA" id="ARBA00022679"/>
    </source>
</evidence>
<dbReference type="PANTHER" id="PTHR43793:SF1">
    <property type="entry name" value="FAD SYNTHASE"/>
    <property type="match status" value="1"/>
</dbReference>
<dbReference type="Gene3D" id="3.20.20.60">
    <property type="entry name" value="Phosphoenolpyruvate-binding domains"/>
    <property type="match status" value="1"/>
</dbReference>
<organism evidence="7 8">
    <name type="scientific">Methyloglobulus morosus KoM1</name>
    <dbReference type="NCBI Taxonomy" id="1116472"/>
    <lineage>
        <taxon>Bacteria</taxon>
        <taxon>Pseudomonadati</taxon>
        <taxon>Pseudomonadota</taxon>
        <taxon>Gammaproteobacteria</taxon>
        <taxon>Methylococcales</taxon>
        <taxon>Methylococcaceae</taxon>
        <taxon>Methyloglobulus</taxon>
    </lineage>
</organism>
<dbReference type="InterPro" id="IPR015813">
    <property type="entry name" value="Pyrv/PenolPyrv_kinase-like_dom"/>
</dbReference>
<dbReference type="Pfam" id="PF01467">
    <property type="entry name" value="CTP_transf_like"/>
    <property type="match status" value="1"/>
</dbReference>
<dbReference type="eggNOG" id="COG2513">
    <property type="taxonomic scope" value="Bacteria"/>
</dbReference>
<dbReference type="SUPFAM" id="SSF52374">
    <property type="entry name" value="Nucleotidylyl transferase"/>
    <property type="match status" value="1"/>
</dbReference>
<reference evidence="7 8" key="1">
    <citation type="journal article" date="2013" name="Genome Announc.">
        <title>Draft Genome Sequence of the Methanotrophic Gammaproteobacterium Methyloglobulus morosus DSM 22980 Strain KoM1.</title>
        <authorList>
            <person name="Poehlein A."/>
            <person name="Deutzmann J.S."/>
            <person name="Daniel R."/>
            <person name="Simeonova D.D."/>
        </authorList>
    </citation>
    <scope>NUCLEOTIDE SEQUENCE [LARGE SCALE GENOMIC DNA]</scope>
    <source>
        <strain evidence="7 8">KoM1</strain>
    </source>
</reference>
<dbReference type="PATRIC" id="fig|1116472.3.peg.88"/>
<evidence type="ECO:0000313" key="7">
    <source>
        <dbReference type="EMBL" id="ESS74082.1"/>
    </source>
</evidence>
<evidence type="ECO:0000256" key="2">
    <source>
        <dbReference type="ARBA" id="ARBA00022695"/>
    </source>
</evidence>
<dbReference type="InterPro" id="IPR050385">
    <property type="entry name" value="Archaeal_FAD_synthase"/>
</dbReference>
<dbReference type="InterPro" id="IPR040442">
    <property type="entry name" value="Pyrv_kinase-like_dom_sf"/>
</dbReference>
<keyword evidence="3" id="KW-0479">Metal-binding</keyword>
<evidence type="ECO:0000256" key="5">
    <source>
        <dbReference type="ARBA" id="ARBA00024063"/>
    </source>
</evidence>
<sequence>MVTAYIGMTVDILHHGHVNIIEKAREYGDVIVGLLTDSAVADHKRLPYLTYEHRKKIIENISGVTQVVPQEEWDYVSNIKKYRPDYMVHGTDWLEGPLAPLRVRAISALNEYGGRLIEIPYTDGVSSNEMASQLRALGTTPDIRRKTLKRLIAAKPISRFIEAHNPISALIAEHAHVDVDGKVRQFDGFWSSSLTDSAARGKPDIEALEINSRLQNINDIFDVTTKPLIMDADTGGKIQHFELNVRTMERLGISATIIEDKTGLKKNSLFGNDVVQTQEDVDVFCDKIRAGRAARVSDDFMIIARIESLILDKGMGDAIERALAYADSGVDGIMIHSRKKTPDEVFEFSRIFRQNFPHLPLVCVPTSYNEVKEHELANHGFNVVIYANHLLRSAYPAMKQVAHEILRNGRSAEVEHELLSINEVIELIPGSK</sequence>
<dbReference type="EMBL" id="AYLO01000005">
    <property type="protein sequence ID" value="ESS74082.1"/>
    <property type="molecule type" value="Genomic_DNA"/>
</dbReference>
<dbReference type="RefSeq" id="WP_023493020.1">
    <property type="nucleotide sequence ID" value="NZ_AYLO01000005.1"/>
</dbReference>
<keyword evidence="7" id="KW-0670">Pyruvate</keyword>
<evidence type="ECO:0000313" key="8">
    <source>
        <dbReference type="Proteomes" id="UP000017842"/>
    </source>
</evidence>
<comment type="caution">
    <text evidence="7">The sequence shown here is derived from an EMBL/GenBank/DDBJ whole genome shotgun (WGS) entry which is preliminary data.</text>
</comment>
<dbReference type="OrthoDB" id="9802794at2"/>
<evidence type="ECO:0000256" key="4">
    <source>
        <dbReference type="ARBA" id="ARBA00023235"/>
    </source>
</evidence>
<dbReference type="InterPro" id="IPR004821">
    <property type="entry name" value="Cyt_trans-like"/>
</dbReference>
<dbReference type="NCBIfam" id="TIGR02320">
    <property type="entry name" value="PEP_mutase"/>
    <property type="match status" value="1"/>
</dbReference>
<dbReference type="Gene3D" id="3.40.50.620">
    <property type="entry name" value="HUPs"/>
    <property type="match status" value="1"/>
</dbReference>
<dbReference type="SUPFAM" id="SSF51621">
    <property type="entry name" value="Phosphoenolpyruvate/pyruvate domain"/>
    <property type="match status" value="1"/>
</dbReference>
<dbReference type="EC" id="5.4.2.9" evidence="5"/>
<dbReference type="InterPro" id="IPR014729">
    <property type="entry name" value="Rossmann-like_a/b/a_fold"/>
</dbReference>